<name>X1UK92_9ZZZZ</name>
<reference evidence="1" key="1">
    <citation type="journal article" date="2014" name="Front. Microbiol.">
        <title>High frequency of phylogenetically diverse reductive dehalogenase-homologous genes in deep subseafloor sedimentary metagenomes.</title>
        <authorList>
            <person name="Kawai M."/>
            <person name="Futagami T."/>
            <person name="Toyoda A."/>
            <person name="Takaki Y."/>
            <person name="Nishi S."/>
            <person name="Hori S."/>
            <person name="Arai W."/>
            <person name="Tsubouchi T."/>
            <person name="Morono Y."/>
            <person name="Uchiyama I."/>
            <person name="Ito T."/>
            <person name="Fujiyama A."/>
            <person name="Inagaki F."/>
            <person name="Takami H."/>
        </authorList>
    </citation>
    <scope>NUCLEOTIDE SEQUENCE</scope>
    <source>
        <strain evidence="1">Expedition CK06-06</strain>
    </source>
</reference>
<dbReference type="EMBL" id="BARW01037765">
    <property type="protein sequence ID" value="GAJ17939.1"/>
    <property type="molecule type" value="Genomic_DNA"/>
</dbReference>
<gene>
    <name evidence="1" type="ORF">S12H4_58207</name>
</gene>
<dbReference type="AlphaFoldDB" id="X1UK92"/>
<sequence>VCMLGGSLSGLIAPQIEKNIMEKFKKNKKIYNMKKG</sequence>
<feature type="non-terminal residue" evidence="1">
    <location>
        <position position="1"/>
    </location>
</feature>
<proteinExistence type="predicted"/>
<protein>
    <submittedName>
        <fullName evidence="1">Uncharacterized protein</fullName>
    </submittedName>
</protein>
<accession>X1UK92</accession>
<evidence type="ECO:0000313" key="1">
    <source>
        <dbReference type="EMBL" id="GAJ17939.1"/>
    </source>
</evidence>
<organism evidence="1">
    <name type="scientific">marine sediment metagenome</name>
    <dbReference type="NCBI Taxonomy" id="412755"/>
    <lineage>
        <taxon>unclassified sequences</taxon>
        <taxon>metagenomes</taxon>
        <taxon>ecological metagenomes</taxon>
    </lineage>
</organism>
<comment type="caution">
    <text evidence="1">The sequence shown here is derived from an EMBL/GenBank/DDBJ whole genome shotgun (WGS) entry which is preliminary data.</text>
</comment>